<evidence type="ECO:0008006" key="5">
    <source>
        <dbReference type="Google" id="ProtNLM"/>
    </source>
</evidence>
<protein>
    <recommendedName>
        <fullName evidence="5">Lipoprotein</fullName>
    </recommendedName>
</protein>
<keyword evidence="2" id="KW-0732">Signal</keyword>
<dbReference type="AlphaFoldDB" id="A0A0R1KQH1"/>
<dbReference type="EMBL" id="AZDY01000037">
    <property type="protein sequence ID" value="KRK83204.1"/>
    <property type="molecule type" value="Genomic_DNA"/>
</dbReference>
<feature type="compositionally biased region" description="Acidic residues" evidence="1">
    <location>
        <begin position="208"/>
        <end position="219"/>
    </location>
</feature>
<feature type="chain" id="PRO_5006406779" description="Lipoprotein" evidence="2">
    <location>
        <begin position="28"/>
        <end position="333"/>
    </location>
</feature>
<evidence type="ECO:0000256" key="1">
    <source>
        <dbReference type="SAM" id="MobiDB-lite"/>
    </source>
</evidence>
<dbReference type="PATRIC" id="fig|1423788.3.peg.2078"/>
<dbReference type="PROSITE" id="PS51257">
    <property type="entry name" value="PROKAR_LIPOPROTEIN"/>
    <property type="match status" value="1"/>
</dbReference>
<evidence type="ECO:0000313" key="3">
    <source>
        <dbReference type="EMBL" id="KRK83204.1"/>
    </source>
</evidence>
<comment type="caution">
    <text evidence="3">The sequence shown here is derived from an EMBL/GenBank/DDBJ whole genome shotgun (WGS) entry which is preliminary data.</text>
</comment>
<feature type="compositionally biased region" description="Polar residues" evidence="1">
    <location>
        <begin position="192"/>
        <end position="202"/>
    </location>
</feature>
<dbReference type="STRING" id="1423788.FC78_GL002013"/>
<dbReference type="RefSeq" id="WP_056952612.1">
    <property type="nucleotide sequence ID" value="NZ_AZDY01000037.1"/>
</dbReference>
<dbReference type="OrthoDB" id="2263558at2"/>
<evidence type="ECO:0000313" key="4">
    <source>
        <dbReference type="Proteomes" id="UP000051515"/>
    </source>
</evidence>
<dbReference type="Proteomes" id="UP000051515">
    <property type="component" value="Unassembled WGS sequence"/>
</dbReference>
<accession>A0A0R1KQH1</accession>
<evidence type="ECO:0000256" key="2">
    <source>
        <dbReference type="SAM" id="SignalP"/>
    </source>
</evidence>
<proteinExistence type="predicted"/>
<feature type="region of interest" description="Disordered" evidence="1">
    <location>
        <begin position="188"/>
        <end position="220"/>
    </location>
</feature>
<reference evidence="3 4" key="1">
    <citation type="journal article" date="2015" name="Genome Announc.">
        <title>Expanding the biotechnology potential of lactobacilli through comparative genomics of 213 strains and associated genera.</title>
        <authorList>
            <person name="Sun Z."/>
            <person name="Harris H.M."/>
            <person name="McCann A."/>
            <person name="Guo C."/>
            <person name="Argimon S."/>
            <person name="Zhang W."/>
            <person name="Yang X."/>
            <person name="Jeffery I.B."/>
            <person name="Cooney J.C."/>
            <person name="Kagawa T.F."/>
            <person name="Liu W."/>
            <person name="Song Y."/>
            <person name="Salvetti E."/>
            <person name="Wrobel A."/>
            <person name="Rasinkangas P."/>
            <person name="Parkhill J."/>
            <person name="Rea M.C."/>
            <person name="O'Sullivan O."/>
            <person name="Ritari J."/>
            <person name="Douillard F.P."/>
            <person name="Paul Ross R."/>
            <person name="Yang R."/>
            <person name="Briner A.E."/>
            <person name="Felis G.E."/>
            <person name="de Vos W.M."/>
            <person name="Barrangou R."/>
            <person name="Klaenhammer T.R."/>
            <person name="Caufield P.W."/>
            <person name="Cui Y."/>
            <person name="Zhang H."/>
            <person name="O'Toole P.W."/>
        </authorList>
    </citation>
    <scope>NUCLEOTIDE SEQUENCE [LARGE SCALE GENOMIC DNA]</scope>
    <source>
        <strain evidence="3 4">DSM 19674</strain>
    </source>
</reference>
<feature type="signal peptide" evidence="2">
    <location>
        <begin position="1"/>
        <end position="27"/>
    </location>
</feature>
<gene>
    <name evidence="3" type="ORF">FC78_GL002013</name>
</gene>
<keyword evidence="4" id="KW-1185">Reference proteome</keyword>
<name>A0A0R1KQH1_9LACO</name>
<organism evidence="3 4">
    <name type="scientific">Companilactobacillus bobalius DSM 19674</name>
    <dbReference type="NCBI Taxonomy" id="1423788"/>
    <lineage>
        <taxon>Bacteria</taxon>
        <taxon>Bacillati</taxon>
        <taxon>Bacillota</taxon>
        <taxon>Bacilli</taxon>
        <taxon>Lactobacillales</taxon>
        <taxon>Lactobacillaceae</taxon>
        <taxon>Companilactobacillus</taxon>
        <taxon>Companilactobacillus bobalius</taxon>
    </lineage>
</organism>
<sequence>MRRGVIVSVIFCTLLLAGCSVNNHSKASNNDNKVTKVSKKESLDGRGFMSPSTDSIENGIAFKGDKFIWKYGYPVSNAENSGIFALLTGNYRVEGKNILMYNIKNTNFYQGTLKQLSKNQYTFSSNSNIVPKKLRFKLSKNNKLHLMTKSKNFGTIDMLDYGTVSGTPNYKKWSKDYAVDDIDNEMQKVTPKENNQSTVSQENQDKDENTDESSWDDSEFSDKTHIHNLKDFQKFIEGSYLLNGDSDTVFHYRKGEFNCTVYSNDEDLNDDSTEDVTAHYKVYWQDPDDTSITNKIIVAENGYVYMKSDTDDSSPYRRNGNATSWLWYTFGRE</sequence>